<dbReference type="GO" id="GO:0000978">
    <property type="term" value="F:RNA polymerase II cis-regulatory region sequence-specific DNA binding"/>
    <property type="evidence" value="ECO:0007669"/>
    <property type="project" value="TreeGrafter"/>
</dbReference>
<evidence type="ECO:0000313" key="8">
    <source>
        <dbReference type="EMBL" id="CAH1785843.1"/>
    </source>
</evidence>
<evidence type="ECO:0000256" key="3">
    <source>
        <dbReference type="ARBA" id="ARBA00022737"/>
    </source>
</evidence>
<dbReference type="InterPro" id="IPR013087">
    <property type="entry name" value="Znf_C2H2_type"/>
</dbReference>
<dbReference type="OrthoDB" id="6085123at2759"/>
<dbReference type="InterPro" id="IPR036236">
    <property type="entry name" value="Znf_C2H2_sf"/>
</dbReference>
<dbReference type="EMBL" id="CAIIXF020000006">
    <property type="protein sequence ID" value="CAH1785843.1"/>
    <property type="molecule type" value="Genomic_DNA"/>
</dbReference>
<keyword evidence="5" id="KW-0862">Zinc</keyword>
<dbReference type="GO" id="GO:0008270">
    <property type="term" value="F:zinc ion binding"/>
    <property type="evidence" value="ECO:0007669"/>
    <property type="project" value="UniProtKB-KW"/>
</dbReference>
<proteinExistence type="predicted"/>
<evidence type="ECO:0000256" key="4">
    <source>
        <dbReference type="ARBA" id="ARBA00022771"/>
    </source>
</evidence>
<feature type="compositionally biased region" description="Acidic residues" evidence="7">
    <location>
        <begin position="1"/>
        <end position="15"/>
    </location>
</feature>
<evidence type="ECO:0000256" key="2">
    <source>
        <dbReference type="ARBA" id="ARBA00022723"/>
    </source>
</evidence>
<organism evidence="8 9">
    <name type="scientific">Owenia fusiformis</name>
    <name type="common">Polychaete worm</name>
    <dbReference type="NCBI Taxonomy" id="6347"/>
    <lineage>
        <taxon>Eukaryota</taxon>
        <taxon>Metazoa</taxon>
        <taxon>Spiralia</taxon>
        <taxon>Lophotrochozoa</taxon>
        <taxon>Annelida</taxon>
        <taxon>Polychaeta</taxon>
        <taxon>Sedentaria</taxon>
        <taxon>Canalipalpata</taxon>
        <taxon>Sabellida</taxon>
        <taxon>Oweniida</taxon>
        <taxon>Oweniidae</taxon>
        <taxon>Owenia</taxon>
    </lineage>
</organism>
<dbReference type="Gene3D" id="3.30.160.60">
    <property type="entry name" value="Classic Zinc Finger"/>
    <property type="match status" value="2"/>
</dbReference>
<sequence length="816" mass="94992">MMNLECDEDDADASEQDSPINSENLDALCEVKLEPNEMDLNSDELISNDANEGNPNDDELIINGGANLEYDQWNVNGEINSNENEVNSNAEPVHTIEELKDAIKDEIVNLLDKDNEMNSEAFVKRQCSKLEIEDKTIIPVYIDHPYSSILNADMVNHFQDVPNVNIQKMNELKDEEGHRDDIHEETLLNDQERYLDLYQEKCQYAVTHSPFNIPSFGGDYIKPWPVELANITSVVENEINIGYNGTCAESKEVITRDNKTDNNVTKIHNPSKQVPALYGSVEEVSKINGDAPVTIKRSCRVKCKRLNDQSGERKKIKCMPRQIQIFEITQRGIRCPNCTRRFKNELKLLNHFITCWTGERVKDVIKRKAASNLAQDNFAYCCNNCQMPIYLNYKRFLRHCYFCYQTNDKEELIIESIPCYKCNKFVSEDYWMKHLQKCLLPSFDEIPATRSPGGLHCHICTYKINYREKVQKGHSESNQRLASHMYHKHGIVQSGFRLLKCAEEYKKEPNCTYATVGKKYLNSHIKIKHKQDHIIGPEFQCEVLESEIKKQKLPKLTLQCEECGQMYCSKAAVEDCLEAHRRREPVPCRVPSCMKTFLTKRREKWHYKKTHDEGAAEKRRTKLVSNVPNICQACGKDFRERCRLVQHESKVHKIPLPKGYHRYQCNRCSFWDISRCIVRFHKLRHEKLGIKQYLCEVCGKKFTSFFQKEIHYRTYHKGKGYKCEHCDKLLPRKDSLILHTRIMHTHKNIKKYQCHLCEYCSNIMGNLRLHLRNKHKLTVATHSKGSILRSEQLKDAVIVTKEGSVVPYVPELLEDL</sequence>
<dbReference type="GO" id="GO:0005634">
    <property type="term" value="C:nucleus"/>
    <property type="evidence" value="ECO:0007669"/>
    <property type="project" value="UniProtKB-SubCell"/>
</dbReference>
<dbReference type="GO" id="GO:0001228">
    <property type="term" value="F:DNA-binding transcription activator activity, RNA polymerase II-specific"/>
    <property type="evidence" value="ECO:0007669"/>
    <property type="project" value="TreeGrafter"/>
</dbReference>
<evidence type="ECO:0000256" key="5">
    <source>
        <dbReference type="ARBA" id="ARBA00022833"/>
    </source>
</evidence>
<keyword evidence="6" id="KW-0539">Nucleus</keyword>
<dbReference type="SUPFAM" id="SSF57667">
    <property type="entry name" value="beta-beta-alpha zinc fingers"/>
    <property type="match status" value="1"/>
</dbReference>
<evidence type="ECO:0000256" key="6">
    <source>
        <dbReference type="ARBA" id="ARBA00023242"/>
    </source>
</evidence>
<dbReference type="PROSITE" id="PS50157">
    <property type="entry name" value="ZINC_FINGER_C2H2_2"/>
    <property type="match status" value="3"/>
</dbReference>
<keyword evidence="9" id="KW-1185">Reference proteome</keyword>
<keyword evidence="2" id="KW-0479">Metal-binding</keyword>
<gene>
    <name evidence="8" type="ORF">OFUS_LOCUS11848</name>
</gene>
<name>A0A8J1U0B8_OWEFU</name>
<feature type="region of interest" description="Disordered" evidence="7">
    <location>
        <begin position="1"/>
        <end position="23"/>
    </location>
</feature>
<evidence type="ECO:0000313" key="9">
    <source>
        <dbReference type="Proteomes" id="UP000749559"/>
    </source>
</evidence>
<evidence type="ECO:0000256" key="1">
    <source>
        <dbReference type="ARBA" id="ARBA00004123"/>
    </source>
</evidence>
<dbReference type="Proteomes" id="UP000749559">
    <property type="component" value="Unassembled WGS sequence"/>
</dbReference>
<reference evidence="8" key="1">
    <citation type="submission" date="2022-03" db="EMBL/GenBank/DDBJ databases">
        <authorList>
            <person name="Martin C."/>
        </authorList>
    </citation>
    <scope>NUCLEOTIDE SEQUENCE</scope>
</reference>
<keyword evidence="4" id="KW-0863">Zinc-finger</keyword>
<comment type="caution">
    <text evidence="8">The sequence shown here is derived from an EMBL/GenBank/DDBJ whole genome shotgun (WGS) entry which is preliminary data.</text>
</comment>
<comment type="subcellular location">
    <subcellularLocation>
        <location evidence="1">Nucleus</location>
    </subcellularLocation>
</comment>
<dbReference type="PANTHER" id="PTHR24376">
    <property type="entry name" value="ZINC FINGER PROTEIN"/>
    <property type="match status" value="1"/>
</dbReference>
<accession>A0A8J1U0B8</accession>
<dbReference type="AlphaFoldDB" id="A0A8J1U0B8"/>
<protein>
    <submittedName>
        <fullName evidence="8">Uncharacterized protein</fullName>
    </submittedName>
</protein>
<keyword evidence="3" id="KW-0677">Repeat</keyword>
<dbReference type="PANTHER" id="PTHR24376:SF216">
    <property type="entry name" value="ZINC FINGER PROTEIN 420-LIKE"/>
    <property type="match status" value="1"/>
</dbReference>
<evidence type="ECO:0000256" key="7">
    <source>
        <dbReference type="SAM" id="MobiDB-lite"/>
    </source>
</evidence>
<dbReference type="PROSITE" id="PS00028">
    <property type="entry name" value="ZINC_FINGER_C2H2_1"/>
    <property type="match status" value="3"/>
</dbReference>
<dbReference type="SMART" id="SM00355">
    <property type="entry name" value="ZnF_C2H2"/>
    <property type="match status" value="9"/>
</dbReference>